<protein>
    <submittedName>
        <fullName evidence="4">Uncharacterized protein</fullName>
    </submittedName>
</protein>
<dbReference type="PANTHER" id="PTHR32133:SF377">
    <property type="entry name" value="F-BOX DOMAIN CONTAINING PROTEIN"/>
    <property type="match status" value="1"/>
</dbReference>
<name>A0A0D9XHV7_9ORYZ</name>
<dbReference type="InterPro" id="IPR001810">
    <property type="entry name" value="F-box_dom"/>
</dbReference>
<dbReference type="eggNOG" id="ENOG502R453">
    <property type="taxonomic scope" value="Eukaryota"/>
</dbReference>
<dbReference type="AlphaFoldDB" id="A0A0D9XHV7"/>
<evidence type="ECO:0000313" key="4">
    <source>
        <dbReference type="EnsemblPlants" id="LPERR10G02060.1"/>
    </source>
</evidence>
<dbReference type="EnsemblPlants" id="LPERR10G02060.1">
    <property type="protein sequence ID" value="LPERR10G02060.1"/>
    <property type="gene ID" value="LPERR10G02060"/>
</dbReference>
<proteinExistence type="predicted"/>
<evidence type="ECO:0000313" key="5">
    <source>
        <dbReference type="Proteomes" id="UP000032180"/>
    </source>
</evidence>
<dbReference type="InterPro" id="IPR036047">
    <property type="entry name" value="F-box-like_dom_sf"/>
</dbReference>
<dbReference type="STRING" id="77586.A0A0D9XHV7"/>
<evidence type="ECO:0000256" key="1">
    <source>
        <dbReference type="SAM" id="MobiDB-lite"/>
    </source>
</evidence>
<dbReference type="Proteomes" id="UP000032180">
    <property type="component" value="Chromosome 10"/>
</dbReference>
<dbReference type="Gene3D" id="1.20.1280.50">
    <property type="match status" value="1"/>
</dbReference>
<dbReference type="Pfam" id="PF12937">
    <property type="entry name" value="F-box-like"/>
    <property type="match status" value="1"/>
</dbReference>
<reference evidence="4 5" key="1">
    <citation type="submission" date="2012-08" db="EMBL/GenBank/DDBJ databases">
        <title>Oryza genome evolution.</title>
        <authorList>
            <person name="Wing R.A."/>
        </authorList>
    </citation>
    <scope>NUCLEOTIDE SEQUENCE</scope>
</reference>
<evidence type="ECO:0000259" key="3">
    <source>
        <dbReference type="Pfam" id="PF23635"/>
    </source>
</evidence>
<dbReference type="Pfam" id="PF23635">
    <property type="entry name" value="Beta-prop_AT5G49610-like"/>
    <property type="match status" value="1"/>
</dbReference>
<dbReference type="HOGENOM" id="CLU_017945_2_2_1"/>
<dbReference type="Gramene" id="LPERR10G02060.1">
    <property type="protein sequence ID" value="LPERR10G02060.1"/>
    <property type="gene ID" value="LPERR10G02060"/>
</dbReference>
<reference evidence="4" key="3">
    <citation type="submission" date="2015-04" db="UniProtKB">
        <authorList>
            <consortium name="EnsemblPlants"/>
        </authorList>
    </citation>
    <scope>IDENTIFICATION</scope>
</reference>
<reference evidence="5" key="2">
    <citation type="submission" date="2013-12" db="EMBL/GenBank/DDBJ databases">
        <authorList>
            <person name="Yu Y."/>
            <person name="Lee S."/>
            <person name="de Baynast K."/>
            <person name="Wissotski M."/>
            <person name="Liu L."/>
            <person name="Talag J."/>
            <person name="Goicoechea J."/>
            <person name="Angelova A."/>
            <person name="Jetty R."/>
            <person name="Kudrna D."/>
            <person name="Golser W."/>
            <person name="Rivera L."/>
            <person name="Zhang J."/>
            <person name="Wing R."/>
        </authorList>
    </citation>
    <scope>NUCLEOTIDE SEQUENCE</scope>
</reference>
<evidence type="ECO:0000259" key="2">
    <source>
        <dbReference type="Pfam" id="PF12937"/>
    </source>
</evidence>
<keyword evidence="5" id="KW-1185">Reference proteome</keyword>
<feature type="domain" description="F-box protein AT5G49610-like beta-propeller" evidence="3">
    <location>
        <begin position="114"/>
        <end position="349"/>
    </location>
</feature>
<dbReference type="InterPro" id="IPR056594">
    <property type="entry name" value="AT5G49610-like_b-prop"/>
</dbReference>
<feature type="region of interest" description="Disordered" evidence="1">
    <location>
        <begin position="1"/>
        <end position="25"/>
    </location>
</feature>
<accession>A0A0D9XHV7</accession>
<feature type="domain" description="F-box" evidence="2">
    <location>
        <begin position="25"/>
        <end position="66"/>
    </location>
</feature>
<organism evidence="4 5">
    <name type="scientific">Leersia perrieri</name>
    <dbReference type="NCBI Taxonomy" id="77586"/>
    <lineage>
        <taxon>Eukaryota</taxon>
        <taxon>Viridiplantae</taxon>
        <taxon>Streptophyta</taxon>
        <taxon>Embryophyta</taxon>
        <taxon>Tracheophyta</taxon>
        <taxon>Spermatophyta</taxon>
        <taxon>Magnoliopsida</taxon>
        <taxon>Liliopsida</taxon>
        <taxon>Poales</taxon>
        <taxon>Poaceae</taxon>
        <taxon>BOP clade</taxon>
        <taxon>Oryzoideae</taxon>
        <taxon>Oryzeae</taxon>
        <taxon>Oryzinae</taxon>
        <taxon>Leersia</taxon>
    </lineage>
</organism>
<dbReference type="PANTHER" id="PTHR32133">
    <property type="entry name" value="OS07G0120400 PROTEIN"/>
    <property type="match status" value="1"/>
</dbReference>
<sequence>MSEEMLRRRRLPTTTPPPPSPLDDDDLLQDILLRLPPNPSSLRTASAVCNRWHRLVFDPRFRRRFVEHHREPPLLGFFDPVAGFRSTTQHLPSSDRIPTDRFLPAKEAGLRWEIVNCCKGLVLFRITFRGDRKCKEFLVVDPISGDRRLVPFPLVDGKFVCATVVPAAGDRRSFCVVAVFAERGAFTSVFASVYSSEAGVWGDYVSSLSLSWEVWVMGPSVLAGNAVHWFLDGHKVLMFDLESQRLEFSGLPLDVKDDQDFDHRCRFQIIPVGDGRRLGLAVIVESTMQLWERKIGDGCDAKWLLSRTLQLDFPPLQPEGRKLIVGVAEENNSILLWTCVGLFMVHLKYMQMVARW</sequence>
<dbReference type="SUPFAM" id="SSF81383">
    <property type="entry name" value="F-box domain"/>
    <property type="match status" value="1"/>
</dbReference>